<dbReference type="EMBL" id="JBEZFP010000142">
    <property type="protein sequence ID" value="MEU8138846.1"/>
    <property type="molecule type" value="Genomic_DNA"/>
</dbReference>
<dbReference type="PRINTS" id="PR00420">
    <property type="entry name" value="RNGMNOXGNASE"/>
</dbReference>
<dbReference type="SUPFAM" id="SSF51905">
    <property type="entry name" value="FAD/NAD(P)-binding domain"/>
    <property type="match status" value="1"/>
</dbReference>
<feature type="domain" description="FAD dependent oxidoreductase" evidence="1">
    <location>
        <begin position="2"/>
        <end position="52"/>
    </location>
</feature>
<evidence type="ECO:0000313" key="2">
    <source>
        <dbReference type="EMBL" id="MEU8138846.1"/>
    </source>
</evidence>
<gene>
    <name evidence="2" type="ORF">AB0C36_35760</name>
</gene>
<dbReference type="Gene3D" id="3.50.50.60">
    <property type="entry name" value="FAD/NAD(P)-binding domain"/>
    <property type="match status" value="1"/>
</dbReference>
<sequence>MRVAVVGGGIGGLAVALFLARRAHDVTVFERDGRRAGVGLDEDTFTWVRPSVPQAAQPHLLLAPVRRVLRADAPDVYAAMRELGAEEYHEFDWFDTPPPYRPGDEELVTVRARRIVLETALAGAVARQHGANLRLGAPVRGLDLDTSGPVPHVTAVRTDHGRHRVDLVLDCAGRRSPLPRLLAEAGCRAPVVESHRTGLAYVCRWYRLRGDAPKRVRPVSMASFASAAVFPSDNGVFAVALLVATADRSRGALRDPAVFDAAARLFPAAAAWLDLDPEPLTGVRAMAGLDNRWTALVDDEGPVVTGLVGVGDSVVHTNPTLGQGCSLALREAQWVAANSGDANREPAGFAMAYAAWCRSALRPWFDVQVEADRGLAAVVGHDGTSAPPALSGREAARMARSACAYEDPVVMRARAKVQHLAEVPAVAYADEEVRRHIDMWLEARDGLVPGPDGPERDEWLAAVRG</sequence>
<evidence type="ECO:0000259" key="1">
    <source>
        <dbReference type="Pfam" id="PF01266"/>
    </source>
</evidence>
<comment type="caution">
    <text evidence="2">The sequence shown here is derived from an EMBL/GenBank/DDBJ whole genome shotgun (WGS) entry which is preliminary data.</text>
</comment>
<protein>
    <submittedName>
        <fullName evidence="2">FAD-dependent oxidoreductase</fullName>
    </submittedName>
</protein>
<dbReference type="InterPro" id="IPR036188">
    <property type="entry name" value="FAD/NAD-bd_sf"/>
</dbReference>
<dbReference type="Proteomes" id="UP001551482">
    <property type="component" value="Unassembled WGS sequence"/>
</dbReference>
<name>A0ABV3DT09_9ACTN</name>
<keyword evidence="3" id="KW-1185">Reference proteome</keyword>
<accession>A0ABV3DT09</accession>
<organism evidence="2 3">
    <name type="scientific">Streptodolium elevatio</name>
    <dbReference type="NCBI Taxonomy" id="3157996"/>
    <lineage>
        <taxon>Bacteria</taxon>
        <taxon>Bacillati</taxon>
        <taxon>Actinomycetota</taxon>
        <taxon>Actinomycetes</taxon>
        <taxon>Kitasatosporales</taxon>
        <taxon>Streptomycetaceae</taxon>
        <taxon>Streptodolium</taxon>
    </lineage>
</organism>
<dbReference type="RefSeq" id="WP_358362572.1">
    <property type="nucleotide sequence ID" value="NZ_JBEZFP010000142.1"/>
</dbReference>
<reference evidence="2 3" key="1">
    <citation type="submission" date="2024-06" db="EMBL/GenBank/DDBJ databases">
        <title>The Natural Products Discovery Center: Release of the First 8490 Sequenced Strains for Exploring Actinobacteria Biosynthetic Diversity.</title>
        <authorList>
            <person name="Kalkreuter E."/>
            <person name="Kautsar S.A."/>
            <person name="Yang D."/>
            <person name="Bader C.D."/>
            <person name="Teijaro C.N."/>
            <person name="Fluegel L."/>
            <person name="Davis C.M."/>
            <person name="Simpson J.R."/>
            <person name="Lauterbach L."/>
            <person name="Steele A.D."/>
            <person name="Gui C."/>
            <person name="Meng S."/>
            <person name="Li G."/>
            <person name="Viehrig K."/>
            <person name="Ye F."/>
            <person name="Su P."/>
            <person name="Kiefer A.F."/>
            <person name="Nichols A."/>
            <person name="Cepeda A.J."/>
            <person name="Yan W."/>
            <person name="Fan B."/>
            <person name="Jiang Y."/>
            <person name="Adhikari A."/>
            <person name="Zheng C.-J."/>
            <person name="Schuster L."/>
            <person name="Cowan T.M."/>
            <person name="Smanski M.J."/>
            <person name="Chevrette M.G."/>
            <person name="De Carvalho L.P.S."/>
            <person name="Shen B."/>
        </authorList>
    </citation>
    <scope>NUCLEOTIDE SEQUENCE [LARGE SCALE GENOMIC DNA]</scope>
    <source>
        <strain evidence="2 3">NPDC048946</strain>
    </source>
</reference>
<dbReference type="Pfam" id="PF01266">
    <property type="entry name" value="DAO"/>
    <property type="match status" value="1"/>
</dbReference>
<evidence type="ECO:0000313" key="3">
    <source>
        <dbReference type="Proteomes" id="UP001551482"/>
    </source>
</evidence>
<dbReference type="InterPro" id="IPR006076">
    <property type="entry name" value="FAD-dep_OxRdtase"/>
</dbReference>
<proteinExistence type="predicted"/>